<evidence type="ECO:0000256" key="1">
    <source>
        <dbReference type="SAM" id="MobiDB-lite"/>
    </source>
</evidence>
<gene>
    <name evidence="2" type="ORF">LSAA_3388</name>
</gene>
<name>A0A7R8CFA0_LEPSM</name>
<organism evidence="2 3">
    <name type="scientific">Lepeophtheirus salmonis</name>
    <name type="common">Salmon louse</name>
    <name type="synonym">Caligus salmonis</name>
    <dbReference type="NCBI Taxonomy" id="72036"/>
    <lineage>
        <taxon>Eukaryota</taxon>
        <taxon>Metazoa</taxon>
        <taxon>Ecdysozoa</taxon>
        <taxon>Arthropoda</taxon>
        <taxon>Crustacea</taxon>
        <taxon>Multicrustacea</taxon>
        <taxon>Hexanauplia</taxon>
        <taxon>Copepoda</taxon>
        <taxon>Siphonostomatoida</taxon>
        <taxon>Caligidae</taxon>
        <taxon>Lepeophtheirus</taxon>
    </lineage>
</organism>
<keyword evidence="3" id="KW-1185">Reference proteome</keyword>
<reference evidence="2" key="1">
    <citation type="submission" date="2021-02" db="EMBL/GenBank/DDBJ databases">
        <authorList>
            <person name="Bekaert M."/>
        </authorList>
    </citation>
    <scope>NUCLEOTIDE SEQUENCE</scope>
    <source>
        <strain evidence="2">IoA-00</strain>
    </source>
</reference>
<accession>A0A7R8CFA0</accession>
<evidence type="ECO:0000313" key="3">
    <source>
        <dbReference type="Proteomes" id="UP000675881"/>
    </source>
</evidence>
<proteinExistence type="predicted"/>
<sequence length="171" mass="19782">MFEQQGPEKLKLQSVSHPSHSSQDSERSTNRMLDQLINNISKENLDSSLDNDHSEESLLPEAIEGEEYLNWKKEKKKILLKIKARSLSKYHVQGSEKADGRSLKLLPIPLMYWNTKEMRNTLKKKVRGKGFSFVMRLSSLAWTPLDYTIRVQSEGACKIYVSELRKEIEKA</sequence>
<protein>
    <submittedName>
        <fullName evidence="2">(salmon louse) hypothetical protein</fullName>
    </submittedName>
</protein>
<dbReference type="AlphaFoldDB" id="A0A7R8CFA0"/>
<dbReference type="EMBL" id="HG994590">
    <property type="protein sequence ID" value="CAF2804603.1"/>
    <property type="molecule type" value="Genomic_DNA"/>
</dbReference>
<feature type="region of interest" description="Disordered" evidence="1">
    <location>
        <begin position="1"/>
        <end position="33"/>
    </location>
</feature>
<dbReference type="Proteomes" id="UP000675881">
    <property type="component" value="Chromosome 11"/>
</dbReference>
<feature type="compositionally biased region" description="Basic and acidic residues" evidence="1">
    <location>
        <begin position="1"/>
        <end position="11"/>
    </location>
</feature>
<evidence type="ECO:0000313" key="2">
    <source>
        <dbReference type="EMBL" id="CAF2804603.1"/>
    </source>
</evidence>